<dbReference type="Pfam" id="PF00656">
    <property type="entry name" value="Peptidase_C14"/>
    <property type="match status" value="1"/>
</dbReference>
<accession>A0ABU0JJZ1</accession>
<gene>
    <name evidence="3" type="ORF">QO011_007648</name>
</gene>
<dbReference type="InterPro" id="IPR011990">
    <property type="entry name" value="TPR-like_helical_dom_sf"/>
</dbReference>
<dbReference type="SMART" id="SM00671">
    <property type="entry name" value="SEL1"/>
    <property type="match status" value="4"/>
</dbReference>
<dbReference type="InterPro" id="IPR052039">
    <property type="entry name" value="Caspase-related_regulators"/>
</dbReference>
<evidence type="ECO:0000256" key="1">
    <source>
        <dbReference type="SAM" id="SignalP"/>
    </source>
</evidence>
<sequence>MIRLLFALFFAFLGSADAYADTKSIVVEPAVKMTGSRVALVVGIDHYARGTGHIFAPDLANPINDAGAMRDALTKLGFSVVYGEDLGKEEFEAALDNFEDHARSADIALVYFSGHGSTFEDEPYLVPADATFDELRQTERKLIKVEDVLKRLRQIKGVRIALFDACRNNEAEQILKQQVAGTKRAVAQTRGLGRVQHPPDGLIVMYAAQFLQTADDQAAGSDSHHSPFTAALLDKLPTPDENITTVLEDVARSVIDLTDGHQIPELVIDLFDKFQLVGSGALVPTSSTTAPAPAPLPQQPTVTAPVSPAPAPVTECDRLAAAPDDIDRAHAGVASAKIDAPVAEAACLEAVQKFPRERRLLFQLGRAFDAGGNYHKAVLWYQKAADLGHAEAMNNIGHLYHYGYLYYDYGHGPKQSYGEALHWYQRAADLGDANAMKDIGVLYDEGRGMKVDYAEAMNWYRKAANLGNAEAMKRIGHLYDKGLGVKQDHAEAKRWYQMATGSTNDDGFSMMP</sequence>
<dbReference type="Pfam" id="PF08238">
    <property type="entry name" value="Sel1"/>
    <property type="match status" value="4"/>
</dbReference>
<organism evidence="3 4">
    <name type="scientific">Labrys wisconsinensis</name>
    <dbReference type="NCBI Taxonomy" id="425677"/>
    <lineage>
        <taxon>Bacteria</taxon>
        <taxon>Pseudomonadati</taxon>
        <taxon>Pseudomonadota</taxon>
        <taxon>Alphaproteobacteria</taxon>
        <taxon>Hyphomicrobiales</taxon>
        <taxon>Xanthobacteraceae</taxon>
        <taxon>Labrys</taxon>
    </lineage>
</organism>
<keyword evidence="4" id="KW-1185">Reference proteome</keyword>
<evidence type="ECO:0000313" key="4">
    <source>
        <dbReference type="Proteomes" id="UP001242480"/>
    </source>
</evidence>
<dbReference type="EMBL" id="JAUSVX010000024">
    <property type="protein sequence ID" value="MDQ0474607.1"/>
    <property type="molecule type" value="Genomic_DNA"/>
</dbReference>
<reference evidence="3 4" key="1">
    <citation type="submission" date="2023-07" db="EMBL/GenBank/DDBJ databases">
        <title>Genomic Encyclopedia of Type Strains, Phase IV (KMG-IV): sequencing the most valuable type-strain genomes for metagenomic binning, comparative biology and taxonomic classification.</title>
        <authorList>
            <person name="Goeker M."/>
        </authorList>
    </citation>
    <scope>NUCLEOTIDE SEQUENCE [LARGE SCALE GENOMIC DNA]</scope>
    <source>
        <strain evidence="3 4">DSM 19619</strain>
    </source>
</reference>
<protein>
    <submittedName>
        <fullName evidence="3">Tetratricopeptide (TPR) repeat protein</fullName>
    </submittedName>
</protein>
<feature type="signal peptide" evidence="1">
    <location>
        <begin position="1"/>
        <end position="20"/>
    </location>
</feature>
<dbReference type="InterPro" id="IPR006597">
    <property type="entry name" value="Sel1-like"/>
</dbReference>
<dbReference type="InterPro" id="IPR011600">
    <property type="entry name" value="Pept_C14_caspase"/>
</dbReference>
<dbReference type="SUPFAM" id="SSF81901">
    <property type="entry name" value="HCP-like"/>
    <property type="match status" value="1"/>
</dbReference>
<evidence type="ECO:0000313" key="3">
    <source>
        <dbReference type="EMBL" id="MDQ0474607.1"/>
    </source>
</evidence>
<dbReference type="Proteomes" id="UP001242480">
    <property type="component" value="Unassembled WGS sequence"/>
</dbReference>
<proteinExistence type="predicted"/>
<dbReference type="RefSeq" id="WP_307284492.1">
    <property type="nucleotide sequence ID" value="NZ_JAUSVX010000024.1"/>
</dbReference>
<dbReference type="InterPro" id="IPR001309">
    <property type="entry name" value="Pept_C14_p20"/>
</dbReference>
<feature type="domain" description="Caspase family p20" evidence="2">
    <location>
        <begin position="35"/>
        <end position="116"/>
    </location>
</feature>
<dbReference type="InterPro" id="IPR029030">
    <property type="entry name" value="Caspase-like_dom_sf"/>
</dbReference>
<feature type="chain" id="PRO_5046982246" evidence="1">
    <location>
        <begin position="21"/>
        <end position="512"/>
    </location>
</feature>
<name>A0ABU0JJZ1_9HYPH</name>
<comment type="caution">
    <text evidence="3">The sequence shown here is derived from an EMBL/GenBank/DDBJ whole genome shotgun (WGS) entry which is preliminary data.</text>
</comment>
<dbReference type="PANTHER" id="PTHR22576">
    <property type="entry name" value="MUCOSA ASSOCIATED LYMPHOID TISSUE LYMPHOMA TRANSLOCATION PROTEIN 1/PARACASPASE"/>
    <property type="match status" value="1"/>
</dbReference>
<dbReference type="PROSITE" id="PS50208">
    <property type="entry name" value="CASPASE_P20"/>
    <property type="match status" value="1"/>
</dbReference>
<dbReference type="SUPFAM" id="SSF52129">
    <property type="entry name" value="Caspase-like"/>
    <property type="match status" value="1"/>
</dbReference>
<keyword evidence="1" id="KW-0732">Signal</keyword>
<dbReference type="Gene3D" id="3.40.50.1460">
    <property type="match status" value="1"/>
</dbReference>
<dbReference type="Gene3D" id="1.25.40.10">
    <property type="entry name" value="Tetratricopeptide repeat domain"/>
    <property type="match status" value="1"/>
</dbReference>
<dbReference type="PANTHER" id="PTHR22576:SF37">
    <property type="entry name" value="MUCOSA-ASSOCIATED LYMPHOID TISSUE LYMPHOMA TRANSLOCATION PROTEIN 1"/>
    <property type="match status" value="1"/>
</dbReference>
<evidence type="ECO:0000259" key="2">
    <source>
        <dbReference type="PROSITE" id="PS50208"/>
    </source>
</evidence>